<keyword evidence="2" id="KW-1185">Reference proteome</keyword>
<sequence length="212" mass="24987">MHQIVKENPNLDFSQTYLLVRLYEVEDTENPGIIQDIIYATNSQNPVDFRDLKSNDECQRILEIGAHDLGYVYKRKRDNTLNINVIPSTVAAEAVFAVWRESPHLAKYRRNEFFDKYYSLIFDGLNAAQMVVAVLIFRYCDNNRKKESELDGIKEHRLYSKAEQTMADILKDYFNNANLSEIDGRTMSAAFRRFDIMERYLKNETWWEENMG</sequence>
<reference evidence="1" key="1">
    <citation type="submission" date="2019-04" db="EMBL/GenBank/DDBJ databases">
        <title>Microbes associate with the intestines of laboratory mice.</title>
        <authorList>
            <person name="Navarre W."/>
            <person name="Wong E."/>
            <person name="Huang K."/>
            <person name="Tropini C."/>
            <person name="Ng K."/>
            <person name="Yu B."/>
        </authorList>
    </citation>
    <scope>NUCLEOTIDE SEQUENCE</scope>
    <source>
        <strain evidence="1">NM72_1-8</strain>
    </source>
</reference>
<proteinExistence type="predicted"/>
<comment type="caution">
    <text evidence="1">The sequence shown here is derived from an EMBL/GenBank/DDBJ whole genome shotgun (WGS) entry which is preliminary data.</text>
</comment>
<name>A0AC61QW43_9FIRM</name>
<evidence type="ECO:0000313" key="1">
    <source>
        <dbReference type="EMBL" id="TGX96807.1"/>
    </source>
</evidence>
<accession>A0AC61QW43</accession>
<dbReference type="EMBL" id="SRZB01000046">
    <property type="protein sequence ID" value="TGX96807.1"/>
    <property type="molecule type" value="Genomic_DNA"/>
</dbReference>
<gene>
    <name evidence="1" type="ORF">E5357_14855</name>
</gene>
<dbReference type="Proteomes" id="UP000307720">
    <property type="component" value="Unassembled WGS sequence"/>
</dbReference>
<protein>
    <submittedName>
        <fullName evidence="1">Uncharacterized protein</fullName>
    </submittedName>
</protein>
<organism evidence="1 2">
    <name type="scientific">Hominisplanchenecus murintestinalis</name>
    <dbReference type="NCBI Taxonomy" id="2941517"/>
    <lineage>
        <taxon>Bacteria</taxon>
        <taxon>Bacillati</taxon>
        <taxon>Bacillota</taxon>
        <taxon>Clostridia</taxon>
        <taxon>Lachnospirales</taxon>
        <taxon>Lachnospiraceae</taxon>
        <taxon>Hominisplanchenecus</taxon>
    </lineage>
</organism>
<evidence type="ECO:0000313" key="2">
    <source>
        <dbReference type="Proteomes" id="UP000307720"/>
    </source>
</evidence>